<evidence type="ECO:0000313" key="9">
    <source>
        <dbReference type="EMBL" id="QDC25638.1"/>
    </source>
</evidence>
<dbReference type="Gene3D" id="1.10.3720.10">
    <property type="entry name" value="MetI-like"/>
    <property type="match status" value="1"/>
</dbReference>
<feature type="transmembrane region" description="Helical" evidence="7">
    <location>
        <begin position="114"/>
        <end position="134"/>
    </location>
</feature>
<evidence type="ECO:0000259" key="8">
    <source>
        <dbReference type="PROSITE" id="PS50928"/>
    </source>
</evidence>
<accession>A0A5B8C5K4</accession>
<keyword evidence="5 7" id="KW-1133">Transmembrane helix</keyword>
<gene>
    <name evidence="9" type="ORF">FE374_14395</name>
</gene>
<dbReference type="PANTHER" id="PTHR30151:SF38">
    <property type="entry name" value="ALIPHATIC SULFONATES TRANSPORT PERMEASE PROTEIN SSUC-RELATED"/>
    <property type="match status" value="1"/>
</dbReference>
<feature type="transmembrane region" description="Helical" evidence="7">
    <location>
        <begin position="140"/>
        <end position="160"/>
    </location>
</feature>
<dbReference type="EMBL" id="CP040915">
    <property type="protein sequence ID" value="QDC25638.1"/>
    <property type="molecule type" value="Genomic_DNA"/>
</dbReference>
<dbReference type="GO" id="GO:0005886">
    <property type="term" value="C:plasma membrane"/>
    <property type="evidence" value="ECO:0007669"/>
    <property type="project" value="UniProtKB-SubCell"/>
</dbReference>
<keyword evidence="3" id="KW-1003">Cell membrane</keyword>
<dbReference type="InterPro" id="IPR035906">
    <property type="entry name" value="MetI-like_sf"/>
</dbReference>
<feature type="domain" description="ABC transmembrane type-1" evidence="8">
    <location>
        <begin position="75"/>
        <end position="255"/>
    </location>
</feature>
<sequence length="268" mass="29002">MTATSIRSPRAVLARQSSAPGRRGMTALSAVVALVLGLVVWQLATWISDGWIPSVGEIFAAMVKVVQTGEFWEGVRITSWRIAQAFVGATAVGFAIGTFMGLNRWAEAFFRPLTVIALAIPDPVYIIFAILILGTAESSGVIALTLAVLPFVITIVHGAVKARDRSLDDMSRVYRLGRRPYLTHVLGRQVAPGLVVAARTSFAFAWKIVVLVEAISQPLGAGAQIYTAFRLLRADELIAVAVLFIVLMRAVDALVFGTLERRLTAWAR</sequence>
<evidence type="ECO:0000256" key="7">
    <source>
        <dbReference type="RuleBase" id="RU363032"/>
    </source>
</evidence>
<dbReference type="PANTHER" id="PTHR30151">
    <property type="entry name" value="ALKANE SULFONATE ABC TRANSPORTER-RELATED, MEMBRANE SUBUNIT"/>
    <property type="match status" value="1"/>
</dbReference>
<dbReference type="InterPro" id="IPR000515">
    <property type="entry name" value="MetI-like"/>
</dbReference>
<evidence type="ECO:0000256" key="4">
    <source>
        <dbReference type="ARBA" id="ARBA00022692"/>
    </source>
</evidence>
<evidence type="ECO:0000256" key="3">
    <source>
        <dbReference type="ARBA" id="ARBA00022475"/>
    </source>
</evidence>
<comment type="similarity">
    <text evidence="7">Belongs to the binding-protein-dependent transport system permease family.</text>
</comment>
<keyword evidence="4 7" id="KW-0812">Transmembrane</keyword>
<dbReference type="AlphaFoldDB" id="A0A5B8C5K4"/>
<name>A0A5B8C5K4_9MICO</name>
<reference evidence="9 10" key="1">
    <citation type="submission" date="2019-05" db="EMBL/GenBank/DDBJ databases">
        <title>Georgenia *** sp. nov., and Georgenia *** sp. nov., isolated from the intestinal contents of plateau pika (Ochotona curzoniae) in the Qinghai-Tibet plateau of China.</title>
        <authorList>
            <person name="Tian Z."/>
        </authorList>
    </citation>
    <scope>NUCLEOTIDE SEQUENCE [LARGE SCALE GENOMIC DNA]</scope>
    <source>
        <strain evidence="9 10">Z443</strain>
    </source>
</reference>
<keyword evidence="6 7" id="KW-0472">Membrane</keyword>
<keyword evidence="2 7" id="KW-0813">Transport</keyword>
<protein>
    <submittedName>
        <fullName evidence="9">ABC transporter permease subunit</fullName>
    </submittedName>
</protein>
<feature type="transmembrane region" description="Helical" evidence="7">
    <location>
        <begin position="25"/>
        <end position="44"/>
    </location>
</feature>
<comment type="subcellular location">
    <subcellularLocation>
        <location evidence="1 7">Cell membrane</location>
        <topology evidence="1 7">Multi-pass membrane protein</topology>
    </subcellularLocation>
</comment>
<dbReference type="Pfam" id="PF00528">
    <property type="entry name" value="BPD_transp_1"/>
    <property type="match status" value="1"/>
</dbReference>
<feature type="transmembrane region" description="Helical" evidence="7">
    <location>
        <begin position="82"/>
        <end position="102"/>
    </location>
</feature>
<evidence type="ECO:0000256" key="6">
    <source>
        <dbReference type="ARBA" id="ARBA00023136"/>
    </source>
</evidence>
<proteinExistence type="inferred from homology"/>
<organism evidence="9 10">
    <name type="scientific">Georgenia yuyongxinii</name>
    <dbReference type="NCBI Taxonomy" id="2589797"/>
    <lineage>
        <taxon>Bacteria</taxon>
        <taxon>Bacillati</taxon>
        <taxon>Actinomycetota</taxon>
        <taxon>Actinomycetes</taxon>
        <taxon>Micrococcales</taxon>
        <taxon>Bogoriellaceae</taxon>
        <taxon>Georgenia</taxon>
    </lineage>
</organism>
<evidence type="ECO:0000256" key="2">
    <source>
        <dbReference type="ARBA" id="ARBA00022448"/>
    </source>
</evidence>
<dbReference type="PROSITE" id="PS50928">
    <property type="entry name" value="ABC_TM1"/>
    <property type="match status" value="1"/>
</dbReference>
<dbReference type="Proteomes" id="UP000314616">
    <property type="component" value="Chromosome"/>
</dbReference>
<evidence type="ECO:0000256" key="5">
    <source>
        <dbReference type="ARBA" id="ARBA00022989"/>
    </source>
</evidence>
<feature type="transmembrane region" description="Helical" evidence="7">
    <location>
        <begin position="237"/>
        <end position="259"/>
    </location>
</feature>
<dbReference type="RefSeq" id="WP_139929888.1">
    <property type="nucleotide sequence ID" value="NZ_CP040915.1"/>
</dbReference>
<dbReference type="GO" id="GO:0055085">
    <property type="term" value="P:transmembrane transport"/>
    <property type="evidence" value="ECO:0007669"/>
    <property type="project" value="InterPro"/>
</dbReference>
<dbReference type="CDD" id="cd06261">
    <property type="entry name" value="TM_PBP2"/>
    <property type="match status" value="1"/>
</dbReference>
<evidence type="ECO:0000256" key="1">
    <source>
        <dbReference type="ARBA" id="ARBA00004651"/>
    </source>
</evidence>
<dbReference type="SUPFAM" id="SSF161098">
    <property type="entry name" value="MetI-like"/>
    <property type="match status" value="1"/>
</dbReference>
<dbReference type="OrthoDB" id="9796361at2"/>
<dbReference type="KEGG" id="gyu:FE374_14395"/>
<evidence type="ECO:0000313" key="10">
    <source>
        <dbReference type="Proteomes" id="UP000314616"/>
    </source>
</evidence>